<protein>
    <recommendedName>
        <fullName evidence="3">SHOCT domain-containing protein</fullName>
    </recommendedName>
</protein>
<evidence type="ECO:0008006" key="3">
    <source>
        <dbReference type="Google" id="ProtNLM"/>
    </source>
</evidence>
<sequence>MAFAVFLIVLGLLLTSVGVTASAAGWLARRHNGRAAQPAPPPRAKPWADLMSIFHADAQDGRIEAVLTRWLLAGHLSADEYRDEMAVLAERDELRHPLVVPPDRDS</sequence>
<proteinExistence type="predicted"/>
<keyword evidence="2" id="KW-1185">Reference proteome</keyword>
<evidence type="ECO:0000313" key="1">
    <source>
        <dbReference type="EMBL" id="NJC73521.1"/>
    </source>
</evidence>
<gene>
    <name evidence="1" type="ORF">HC031_27905</name>
</gene>
<evidence type="ECO:0000313" key="2">
    <source>
        <dbReference type="Proteomes" id="UP000722989"/>
    </source>
</evidence>
<accession>A0ABX0Y540</accession>
<organism evidence="1 2">
    <name type="scientific">Planosporangium thailandense</name>
    <dbReference type="NCBI Taxonomy" id="765197"/>
    <lineage>
        <taxon>Bacteria</taxon>
        <taxon>Bacillati</taxon>
        <taxon>Actinomycetota</taxon>
        <taxon>Actinomycetes</taxon>
        <taxon>Micromonosporales</taxon>
        <taxon>Micromonosporaceae</taxon>
        <taxon>Planosporangium</taxon>
    </lineage>
</organism>
<dbReference type="EMBL" id="JAATVY010000031">
    <property type="protein sequence ID" value="NJC73521.1"/>
    <property type="molecule type" value="Genomic_DNA"/>
</dbReference>
<dbReference type="Proteomes" id="UP000722989">
    <property type="component" value="Unassembled WGS sequence"/>
</dbReference>
<comment type="caution">
    <text evidence="1">The sequence shown here is derived from an EMBL/GenBank/DDBJ whole genome shotgun (WGS) entry which is preliminary data.</text>
</comment>
<dbReference type="RefSeq" id="WP_167928425.1">
    <property type="nucleotide sequence ID" value="NZ_JAATVY010000031.1"/>
</dbReference>
<name>A0ABX0Y540_9ACTN</name>
<reference evidence="1 2" key="1">
    <citation type="submission" date="2020-03" db="EMBL/GenBank/DDBJ databases">
        <title>WGS of the type strain of Planosporangium spp.</title>
        <authorList>
            <person name="Thawai C."/>
        </authorList>
    </citation>
    <scope>NUCLEOTIDE SEQUENCE [LARGE SCALE GENOMIC DNA]</scope>
    <source>
        <strain evidence="1 2">TBRC 5610</strain>
    </source>
</reference>